<evidence type="ECO:0000313" key="2">
    <source>
        <dbReference type="EMBL" id="ETO18521.1"/>
    </source>
</evidence>
<evidence type="ECO:0000259" key="1">
    <source>
        <dbReference type="Pfam" id="PF02518"/>
    </source>
</evidence>
<dbReference type="OrthoDB" id="10574349at2759"/>
<dbReference type="SUPFAM" id="SSF46785">
    <property type="entry name" value="Winged helix' DNA-binding domain"/>
    <property type="match status" value="1"/>
</dbReference>
<proteinExistence type="predicted"/>
<dbReference type="Gene3D" id="1.10.10.10">
    <property type="entry name" value="Winged helix-like DNA-binding domain superfamily/Winged helix DNA-binding domain"/>
    <property type="match status" value="1"/>
</dbReference>
<accession>X6MY13</accession>
<feature type="non-terminal residue" evidence="2">
    <location>
        <position position="1"/>
    </location>
</feature>
<evidence type="ECO:0000313" key="3">
    <source>
        <dbReference type="Proteomes" id="UP000023152"/>
    </source>
</evidence>
<dbReference type="Gene3D" id="3.30.565.10">
    <property type="entry name" value="Histidine kinase-like ATPase, C-terminal domain"/>
    <property type="match status" value="1"/>
</dbReference>
<gene>
    <name evidence="2" type="ORF">RFI_18744</name>
</gene>
<dbReference type="InterPro" id="IPR036390">
    <property type="entry name" value="WH_DNA-bd_sf"/>
</dbReference>
<feature type="non-terminal residue" evidence="2">
    <location>
        <position position="254"/>
    </location>
</feature>
<keyword evidence="3" id="KW-1185">Reference proteome</keyword>
<dbReference type="Pfam" id="PF02518">
    <property type="entry name" value="HATPase_c"/>
    <property type="match status" value="1"/>
</dbReference>
<dbReference type="InterPro" id="IPR036890">
    <property type="entry name" value="HATPase_C_sf"/>
</dbReference>
<dbReference type="InterPro" id="IPR036388">
    <property type="entry name" value="WH-like_DNA-bd_sf"/>
</dbReference>
<dbReference type="Proteomes" id="UP000023152">
    <property type="component" value="Unassembled WGS sequence"/>
</dbReference>
<sequence>IHAGEGEHLVKSVAEHFNVARSTANRALQTLVKENWLKKTNGTRPLYSLGENRQISKTYSLKDLEEDIVWSRDFKPIFNLPKNIYDIAQFGFTEILNNAIDHSEGDFVSVWMAVEDKQLRIIISDDGIGIFKKISEAMKLPDPRLSILELSKGKFTTDPKNHSGQGIFFTSRMFDRFQIESGDLVYDHDIVRENDYFYDVDHVNGGTLVFMRISTDSTRTSKEIFDEYTTDKEDYGFDKTVVPVRLAVFGNENL</sequence>
<protein>
    <submittedName>
        <fullName evidence="2">Helix-turn-helix domain-containing protein</fullName>
    </submittedName>
</protein>
<organism evidence="2 3">
    <name type="scientific">Reticulomyxa filosa</name>
    <dbReference type="NCBI Taxonomy" id="46433"/>
    <lineage>
        <taxon>Eukaryota</taxon>
        <taxon>Sar</taxon>
        <taxon>Rhizaria</taxon>
        <taxon>Retaria</taxon>
        <taxon>Foraminifera</taxon>
        <taxon>Monothalamids</taxon>
        <taxon>Reticulomyxidae</taxon>
        <taxon>Reticulomyxa</taxon>
    </lineage>
</organism>
<dbReference type="InterPro" id="IPR003594">
    <property type="entry name" value="HATPase_dom"/>
</dbReference>
<dbReference type="AlphaFoldDB" id="X6MY13"/>
<name>X6MY13_RETFI</name>
<dbReference type="EMBL" id="ASPP01014800">
    <property type="protein sequence ID" value="ETO18521.1"/>
    <property type="molecule type" value="Genomic_DNA"/>
</dbReference>
<dbReference type="SUPFAM" id="SSF55874">
    <property type="entry name" value="ATPase domain of HSP90 chaperone/DNA topoisomerase II/histidine kinase"/>
    <property type="match status" value="1"/>
</dbReference>
<comment type="caution">
    <text evidence="2">The sequence shown here is derived from an EMBL/GenBank/DDBJ whole genome shotgun (WGS) entry which is preliminary data.</text>
</comment>
<reference evidence="2 3" key="1">
    <citation type="journal article" date="2013" name="Curr. Biol.">
        <title>The Genome of the Foraminiferan Reticulomyxa filosa.</title>
        <authorList>
            <person name="Glockner G."/>
            <person name="Hulsmann N."/>
            <person name="Schleicher M."/>
            <person name="Noegel A.A."/>
            <person name="Eichinger L."/>
            <person name="Gallinger C."/>
            <person name="Pawlowski J."/>
            <person name="Sierra R."/>
            <person name="Euteneuer U."/>
            <person name="Pillet L."/>
            <person name="Moustafa A."/>
            <person name="Platzer M."/>
            <person name="Groth M."/>
            <person name="Szafranski K."/>
            <person name="Schliwa M."/>
        </authorList>
    </citation>
    <scope>NUCLEOTIDE SEQUENCE [LARGE SCALE GENOMIC DNA]</scope>
</reference>
<feature type="domain" description="Histidine kinase/HSP90-like ATPase" evidence="1">
    <location>
        <begin position="92"/>
        <end position="166"/>
    </location>
</feature>